<name>A0A8H3IEY9_9LECA</name>
<proteinExistence type="predicted"/>
<keyword evidence="3" id="KW-1185">Reference proteome</keyword>
<gene>
    <name evidence="2" type="ORF">HETSPECPRED_000273</name>
</gene>
<feature type="region of interest" description="Disordered" evidence="1">
    <location>
        <begin position="110"/>
        <end position="134"/>
    </location>
</feature>
<evidence type="ECO:0000313" key="2">
    <source>
        <dbReference type="EMBL" id="CAF9911214.1"/>
    </source>
</evidence>
<evidence type="ECO:0000313" key="3">
    <source>
        <dbReference type="Proteomes" id="UP000664521"/>
    </source>
</evidence>
<evidence type="ECO:0000256" key="1">
    <source>
        <dbReference type="SAM" id="MobiDB-lite"/>
    </source>
</evidence>
<accession>A0A8H3IEY9</accession>
<comment type="caution">
    <text evidence="2">The sequence shown here is derived from an EMBL/GenBank/DDBJ whole genome shotgun (WGS) entry which is preliminary data.</text>
</comment>
<reference evidence="2" key="1">
    <citation type="submission" date="2021-03" db="EMBL/GenBank/DDBJ databases">
        <authorList>
            <person name="Tagirdzhanova G."/>
        </authorList>
    </citation>
    <scope>NUCLEOTIDE SEQUENCE</scope>
</reference>
<protein>
    <submittedName>
        <fullName evidence="2">Uncharacterized protein</fullName>
    </submittedName>
</protein>
<sequence length="360" mass="40450">MSNRHIRLSWCRLGDPFESRGVRVKLSRPISYVSKLNGSTQTDPFLRNLIEPRWYLDWAKPLKRPVGNLTGKISVERPLDDMTTPINTQGFEHRSSATYPNQYPITSLPTAREQAQTRSAPIGSPGPVYEEPQTHGHGPVAAMTFDEMFQHHDWPSLSLPSSPPPGFSGWNVNDQSFAEAMNSHAPLPFSPQPDYCTRGCSTTVLGIIDQFCRFEENPNIHTIDGLFQMTQQAVKATENFCGCVLSCRKAHLLLYIITIHQVDTCYSHLEKRLSVATSSTRNREVELSVGDFKLQTNMNTSIGRLILSSEMERAANCALRLVNILQMEESDDLRGLSDEVQCQQRILQSLSSSLGRKIKD</sequence>
<dbReference type="EMBL" id="CAJPDS010000010">
    <property type="protein sequence ID" value="CAF9911214.1"/>
    <property type="molecule type" value="Genomic_DNA"/>
</dbReference>
<organism evidence="2 3">
    <name type="scientific">Heterodermia speciosa</name>
    <dbReference type="NCBI Taxonomy" id="116794"/>
    <lineage>
        <taxon>Eukaryota</taxon>
        <taxon>Fungi</taxon>
        <taxon>Dikarya</taxon>
        <taxon>Ascomycota</taxon>
        <taxon>Pezizomycotina</taxon>
        <taxon>Lecanoromycetes</taxon>
        <taxon>OSLEUM clade</taxon>
        <taxon>Lecanoromycetidae</taxon>
        <taxon>Caliciales</taxon>
        <taxon>Physciaceae</taxon>
        <taxon>Heterodermia</taxon>
    </lineage>
</organism>
<dbReference type="Proteomes" id="UP000664521">
    <property type="component" value="Unassembled WGS sequence"/>
</dbReference>
<dbReference type="AlphaFoldDB" id="A0A8H3IEY9"/>
<feature type="compositionally biased region" description="Polar residues" evidence="1">
    <location>
        <begin position="110"/>
        <end position="119"/>
    </location>
</feature>